<dbReference type="Pfam" id="PF21906">
    <property type="entry name" value="WHD_NrtR"/>
    <property type="match status" value="1"/>
</dbReference>
<dbReference type="InterPro" id="IPR054105">
    <property type="entry name" value="WHD_NrtR"/>
</dbReference>
<organism evidence="2">
    <name type="scientific">Lentimicrobium saccharophilum</name>
    <dbReference type="NCBI Taxonomy" id="1678841"/>
    <lineage>
        <taxon>Bacteria</taxon>
        <taxon>Pseudomonadati</taxon>
        <taxon>Bacteroidota</taxon>
        <taxon>Bacteroidia</taxon>
        <taxon>Bacteroidales</taxon>
        <taxon>Lentimicrobiaceae</taxon>
        <taxon>Lentimicrobium</taxon>
    </lineage>
</organism>
<dbReference type="OrthoDB" id="9786141at2"/>
<evidence type="ECO:0000313" key="3">
    <source>
        <dbReference type="Proteomes" id="UP000053091"/>
    </source>
</evidence>
<feature type="domain" description="Nudix hydrolase" evidence="1">
    <location>
        <begin position="11"/>
        <end position="163"/>
    </location>
</feature>
<protein>
    <submittedName>
        <fullName evidence="2">Protein containing NUDIX domain</fullName>
    </submittedName>
</protein>
<reference evidence="2" key="1">
    <citation type="journal article" date="2015" name="Genome Announc.">
        <title>Draft Genome Sequence of Bacteroidales Strain TBC1, a Novel Isolate from a Methanogenic Wastewater Treatment System.</title>
        <authorList>
            <person name="Tourlousse D.M."/>
            <person name="Matsuura N."/>
            <person name="Sun L."/>
            <person name="Toyonaga M."/>
            <person name="Kuroda K."/>
            <person name="Ohashi A."/>
            <person name="Cruz R."/>
            <person name="Yamaguchi T."/>
            <person name="Sekiguchi Y."/>
        </authorList>
    </citation>
    <scope>NUCLEOTIDE SEQUENCE [LARGE SCALE GENOMIC DNA]</scope>
    <source>
        <strain evidence="2">TBC1</strain>
    </source>
</reference>
<evidence type="ECO:0000313" key="2">
    <source>
        <dbReference type="EMBL" id="GAP42754.1"/>
    </source>
</evidence>
<dbReference type="InterPro" id="IPR036388">
    <property type="entry name" value="WH-like_DNA-bd_sf"/>
</dbReference>
<sequence>MLQEAPVSGLNLHVSVDCVVFGFEFGKLNVLLLERKMMFQGQEYKDLKLPGDLVRKDEDLDTAAARVLKELTGLENIYLKQYAAIGTPNRLTRLERDMEWLRQIGHPEEVVVTVAYYSLLNIDQERINKFQLQEDVKWHPVSQIKELAFDHMEILADGLEALRTELRSNPIGFELLPSKFTLSQLQKLYEVILGVNLDKRNFRKKVTNMPYVIPINEKERGVSHKPARFYIFNKKIYEKTRKNSLDFSV</sequence>
<dbReference type="EMBL" id="DF968182">
    <property type="protein sequence ID" value="GAP42754.1"/>
    <property type="molecule type" value="Genomic_DNA"/>
</dbReference>
<dbReference type="PROSITE" id="PS51462">
    <property type="entry name" value="NUDIX"/>
    <property type="match status" value="1"/>
</dbReference>
<dbReference type="Gene3D" id="3.90.79.10">
    <property type="entry name" value="Nucleoside Triphosphate Pyrophosphohydrolase"/>
    <property type="match status" value="1"/>
</dbReference>
<dbReference type="PANTHER" id="PTHR43736:SF4">
    <property type="entry name" value="SLR1690 PROTEIN"/>
    <property type="match status" value="1"/>
</dbReference>
<dbReference type="SUPFAM" id="SSF55811">
    <property type="entry name" value="Nudix"/>
    <property type="match status" value="1"/>
</dbReference>
<dbReference type="InterPro" id="IPR015797">
    <property type="entry name" value="NUDIX_hydrolase-like_dom_sf"/>
</dbReference>
<dbReference type="SUPFAM" id="SSF46785">
    <property type="entry name" value="Winged helix' DNA-binding domain"/>
    <property type="match status" value="1"/>
</dbReference>
<dbReference type="STRING" id="1678841.TBC1_11893"/>
<dbReference type="InterPro" id="IPR000086">
    <property type="entry name" value="NUDIX_hydrolase_dom"/>
</dbReference>
<dbReference type="Proteomes" id="UP000053091">
    <property type="component" value="Unassembled WGS sequence"/>
</dbReference>
<evidence type="ECO:0000259" key="1">
    <source>
        <dbReference type="PROSITE" id="PS51462"/>
    </source>
</evidence>
<proteinExistence type="predicted"/>
<dbReference type="Pfam" id="PF00293">
    <property type="entry name" value="NUDIX"/>
    <property type="match status" value="1"/>
</dbReference>
<keyword evidence="3" id="KW-1185">Reference proteome</keyword>
<dbReference type="PANTHER" id="PTHR43736">
    <property type="entry name" value="ADP-RIBOSE PYROPHOSPHATASE"/>
    <property type="match status" value="1"/>
</dbReference>
<dbReference type="InterPro" id="IPR036390">
    <property type="entry name" value="WH_DNA-bd_sf"/>
</dbReference>
<dbReference type="CDD" id="cd18873">
    <property type="entry name" value="NUDIX_NadM_like"/>
    <property type="match status" value="1"/>
</dbReference>
<dbReference type="AlphaFoldDB" id="A0A0S7BX40"/>
<gene>
    <name evidence="2" type="ORF">TBC1_11893</name>
</gene>
<dbReference type="Gene3D" id="1.10.10.10">
    <property type="entry name" value="Winged helix-like DNA-binding domain superfamily/Winged helix DNA-binding domain"/>
    <property type="match status" value="1"/>
</dbReference>
<dbReference type="RefSeq" id="WP_062039054.1">
    <property type="nucleotide sequence ID" value="NZ_DF968182.1"/>
</dbReference>
<accession>A0A0S7BX40</accession>
<name>A0A0S7BX40_9BACT</name>